<name>A0A1W0WJJ9_HYPEX</name>
<sequence>MAPGQWSKLFFGSVLLVFAGFVSKSQAEVTFCHFCLPTFDDPLKCQNLDAAAPTVECKSPGDVCTTMLFYATDETWVSLRGCAKLLRNFPDNATTRSGNCAQWKDAPNFYFTPVEASVQTDSDAAERYKYVGTELQRAKASFLLGNLFPRSDAHRVMQEATPIQEMLTFAAYPETRVCVCREDNCNFETSSASGFFGTSKGGQSLWFAVSIVSVILLC</sequence>
<evidence type="ECO:0008006" key="4">
    <source>
        <dbReference type="Google" id="ProtNLM"/>
    </source>
</evidence>
<proteinExistence type="predicted"/>
<comment type="caution">
    <text evidence="2">The sequence shown here is derived from an EMBL/GenBank/DDBJ whole genome shotgun (WGS) entry which is preliminary data.</text>
</comment>
<feature type="signal peptide" evidence="1">
    <location>
        <begin position="1"/>
        <end position="27"/>
    </location>
</feature>
<accession>A0A1W0WJJ9</accession>
<keyword evidence="1" id="KW-0732">Signal</keyword>
<keyword evidence="3" id="KW-1185">Reference proteome</keyword>
<reference evidence="3" key="1">
    <citation type="submission" date="2017-01" db="EMBL/GenBank/DDBJ databases">
        <title>Comparative genomics of anhydrobiosis in the tardigrade Hypsibius dujardini.</title>
        <authorList>
            <person name="Yoshida Y."/>
            <person name="Koutsovoulos G."/>
            <person name="Laetsch D."/>
            <person name="Stevens L."/>
            <person name="Kumar S."/>
            <person name="Horikawa D."/>
            <person name="Ishino K."/>
            <person name="Komine S."/>
            <person name="Tomita M."/>
            <person name="Blaxter M."/>
            <person name="Arakawa K."/>
        </authorList>
    </citation>
    <scope>NUCLEOTIDE SEQUENCE [LARGE SCALE GENOMIC DNA]</scope>
    <source>
        <strain evidence="3">Z151</strain>
    </source>
</reference>
<gene>
    <name evidence="2" type="ORF">BV898_10558</name>
</gene>
<evidence type="ECO:0000256" key="1">
    <source>
        <dbReference type="SAM" id="SignalP"/>
    </source>
</evidence>
<protein>
    <recommendedName>
        <fullName evidence="4">Protein sleepless</fullName>
    </recommendedName>
</protein>
<feature type="chain" id="PRO_5012167295" description="Protein sleepless" evidence="1">
    <location>
        <begin position="28"/>
        <end position="218"/>
    </location>
</feature>
<dbReference type="Proteomes" id="UP000192578">
    <property type="component" value="Unassembled WGS sequence"/>
</dbReference>
<dbReference type="EMBL" id="MTYJ01000091">
    <property type="protein sequence ID" value="OQV15332.1"/>
    <property type="molecule type" value="Genomic_DNA"/>
</dbReference>
<evidence type="ECO:0000313" key="2">
    <source>
        <dbReference type="EMBL" id="OQV15332.1"/>
    </source>
</evidence>
<dbReference type="AlphaFoldDB" id="A0A1W0WJJ9"/>
<evidence type="ECO:0000313" key="3">
    <source>
        <dbReference type="Proteomes" id="UP000192578"/>
    </source>
</evidence>
<organism evidence="2 3">
    <name type="scientific">Hypsibius exemplaris</name>
    <name type="common">Freshwater tardigrade</name>
    <dbReference type="NCBI Taxonomy" id="2072580"/>
    <lineage>
        <taxon>Eukaryota</taxon>
        <taxon>Metazoa</taxon>
        <taxon>Ecdysozoa</taxon>
        <taxon>Tardigrada</taxon>
        <taxon>Eutardigrada</taxon>
        <taxon>Parachela</taxon>
        <taxon>Hypsibioidea</taxon>
        <taxon>Hypsibiidae</taxon>
        <taxon>Hypsibius</taxon>
    </lineage>
</organism>